<dbReference type="InterPro" id="IPR000477">
    <property type="entry name" value="RT_dom"/>
</dbReference>
<dbReference type="Proteomes" id="UP001201549">
    <property type="component" value="Unassembled WGS sequence"/>
</dbReference>
<organism evidence="2 3">
    <name type="scientific">Shewanella electrica</name>
    <dbReference type="NCBI Taxonomy" id="515560"/>
    <lineage>
        <taxon>Bacteria</taxon>
        <taxon>Pseudomonadati</taxon>
        <taxon>Pseudomonadota</taxon>
        <taxon>Gammaproteobacteria</taxon>
        <taxon>Alteromonadales</taxon>
        <taxon>Shewanellaceae</taxon>
        <taxon>Shewanella</taxon>
    </lineage>
</organism>
<dbReference type="Pfam" id="PF00078">
    <property type="entry name" value="RVT_1"/>
    <property type="match status" value="1"/>
</dbReference>
<dbReference type="RefSeq" id="WP_238898619.1">
    <property type="nucleotide sequence ID" value="NZ_JAKOGG010000260.1"/>
</dbReference>
<sequence length="91" mass="10124">GDPLSPFIFILAIDTLHHLLQVAAEQHIIAPLPGRELKLRISLYADDIVIFTNPVREEIDALMKNMHDFGEASGLHINPSKSTALPIRCEN</sequence>
<protein>
    <submittedName>
        <fullName evidence="2">Reverse transcriptase domain-containing protein</fullName>
    </submittedName>
</protein>
<evidence type="ECO:0000313" key="3">
    <source>
        <dbReference type="Proteomes" id="UP001201549"/>
    </source>
</evidence>
<dbReference type="PROSITE" id="PS50878">
    <property type="entry name" value="RT_POL"/>
    <property type="match status" value="1"/>
</dbReference>
<dbReference type="PANTHER" id="PTHR31635">
    <property type="entry name" value="REVERSE TRANSCRIPTASE DOMAIN-CONTAINING PROTEIN-RELATED"/>
    <property type="match status" value="1"/>
</dbReference>
<evidence type="ECO:0000313" key="2">
    <source>
        <dbReference type="EMBL" id="MCS4558820.1"/>
    </source>
</evidence>
<comment type="caution">
    <text evidence="2">The sequence shown here is derived from an EMBL/GenBank/DDBJ whole genome shotgun (WGS) entry which is preliminary data.</text>
</comment>
<keyword evidence="2" id="KW-0808">Transferase</keyword>
<dbReference type="InterPro" id="IPR043502">
    <property type="entry name" value="DNA/RNA_pol_sf"/>
</dbReference>
<keyword evidence="3" id="KW-1185">Reference proteome</keyword>
<dbReference type="EMBL" id="JAKOGG010000260">
    <property type="protein sequence ID" value="MCS4558820.1"/>
    <property type="molecule type" value="Genomic_DNA"/>
</dbReference>
<keyword evidence="2" id="KW-0548">Nucleotidyltransferase</keyword>
<reference evidence="3" key="2">
    <citation type="submission" date="2023-07" db="EMBL/GenBank/DDBJ databases">
        <title>Shewanella mangrovi sp. nov., an acetaldehyde- degrading bacterium isolated from mangrove sediment.</title>
        <authorList>
            <person name="Liu Y."/>
        </authorList>
    </citation>
    <scope>NUCLEOTIDE SEQUENCE [LARGE SCALE GENOMIC DNA]</scope>
    <source>
        <strain evidence="3">C32</strain>
    </source>
</reference>
<dbReference type="SUPFAM" id="SSF56672">
    <property type="entry name" value="DNA/RNA polymerases"/>
    <property type="match status" value="1"/>
</dbReference>
<accession>A0ABT2FR46</accession>
<feature type="non-terminal residue" evidence="2">
    <location>
        <position position="1"/>
    </location>
</feature>
<feature type="domain" description="Reverse transcriptase" evidence="1">
    <location>
        <begin position="1"/>
        <end position="91"/>
    </location>
</feature>
<dbReference type="PANTHER" id="PTHR31635:SF196">
    <property type="entry name" value="REVERSE TRANSCRIPTASE DOMAIN-CONTAINING PROTEIN-RELATED"/>
    <property type="match status" value="1"/>
</dbReference>
<keyword evidence="2" id="KW-0695">RNA-directed DNA polymerase</keyword>
<gene>
    <name evidence="2" type="ORF">L9G74_20585</name>
</gene>
<reference evidence="2 3" key="1">
    <citation type="submission" date="2022-02" db="EMBL/GenBank/DDBJ databases">
        <authorList>
            <person name="Zhuang L."/>
        </authorList>
    </citation>
    <scope>NUCLEOTIDE SEQUENCE [LARGE SCALE GENOMIC DNA]</scope>
    <source>
        <strain evidence="2 3">C32</strain>
    </source>
</reference>
<evidence type="ECO:0000259" key="1">
    <source>
        <dbReference type="PROSITE" id="PS50878"/>
    </source>
</evidence>
<feature type="non-terminal residue" evidence="2">
    <location>
        <position position="91"/>
    </location>
</feature>
<name>A0ABT2FR46_9GAMM</name>
<dbReference type="GO" id="GO:0003964">
    <property type="term" value="F:RNA-directed DNA polymerase activity"/>
    <property type="evidence" value="ECO:0007669"/>
    <property type="project" value="UniProtKB-KW"/>
</dbReference>
<proteinExistence type="predicted"/>